<organism evidence="3 4">
    <name type="scientific">Sphingomonas rubra</name>
    <dbReference type="NCBI Taxonomy" id="634430"/>
    <lineage>
        <taxon>Bacteria</taxon>
        <taxon>Pseudomonadati</taxon>
        <taxon>Pseudomonadota</taxon>
        <taxon>Alphaproteobacteria</taxon>
        <taxon>Sphingomonadales</taxon>
        <taxon>Sphingomonadaceae</taxon>
        <taxon>Sphingomonas</taxon>
    </lineage>
</organism>
<evidence type="ECO:0000256" key="1">
    <source>
        <dbReference type="SAM" id="SignalP"/>
    </source>
</evidence>
<dbReference type="Pfam" id="PF18602">
    <property type="entry name" value="Rap1a"/>
    <property type="match status" value="1"/>
</dbReference>
<keyword evidence="4" id="KW-1185">Reference proteome</keyword>
<name>A0A1I5UR80_9SPHN</name>
<proteinExistence type="predicted"/>
<protein>
    <recommendedName>
        <fullName evidence="2">Rap1a immunity protein domain-containing protein</fullName>
    </recommendedName>
</protein>
<feature type="chain" id="PRO_5011762604" description="Rap1a immunity protein domain-containing protein" evidence="1">
    <location>
        <begin position="23"/>
        <end position="113"/>
    </location>
</feature>
<evidence type="ECO:0000313" key="3">
    <source>
        <dbReference type="EMBL" id="SFP97729.1"/>
    </source>
</evidence>
<sequence>MTRNWWTALFAAAALAPTGALAQDETPSDMQGLALLTSCRAGESGCGAYLQGIVDMMIAQQSVCNPPRYNRHRLRTAYVRWAEVNTYFHDKHMMAGAERAMSETWPCPSNSPR</sequence>
<evidence type="ECO:0000259" key="2">
    <source>
        <dbReference type="Pfam" id="PF18602"/>
    </source>
</evidence>
<accession>A0A1I5UR80</accession>
<evidence type="ECO:0000313" key="4">
    <source>
        <dbReference type="Proteomes" id="UP000199586"/>
    </source>
</evidence>
<feature type="signal peptide" evidence="1">
    <location>
        <begin position="1"/>
        <end position="22"/>
    </location>
</feature>
<dbReference type="RefSeq" id="WP_024021617.1">
    <property type="nucleotide sequence ID" value="NZ_FOXP01000015.1"/>
</dbReference>
<feature type="domain" description="Rap1a immunity protein" evidence="2">
    <location>
        <begin position="34"/>
        <end position="107"/>
    </location>
</feature>
<dbReference type="OrthoDB" id="7565320at2"/>
<dbReference type="AlphaFoldDB" id="A0A1I5UR80"/>
<keyword evidence="1" id="KW-0732">Signal</keyword>
<dbReference type="EMBL" id="FOXP01000015">
    <property type="protein sequence ID" value="SFP97729.1"/>
    <property type="molecule type" value="Genomic_DNA"/>
</dbReference>
<reference evidence="4" key="1">
    <citation type="submission" date="2016-10" db="EMBL/GenBank/DDBJ databases">
        <authorList>
            <person name="Varghese N."/>
            <person name="Submissions S."/>
        </authorList>
    </citation>
    <scope>NUCLEOTIDE SEQUENCE [LARGE SCALE GENOMIC DNA]</scope>
    <source>
        <strain evidence="4">CGMCC 1.9113</strain>
    </source>
</reference>
<dbReference type="Proteomes" id="UP000199586">
    <property type="component" value="Unassembled WGS sequence"/>
</dbReference>
<dbReference type="InterPro" id="IPR041238">
    <property type="entry name" value="Rap1a"/>
</dbReference>
<gene>
    <name evidence="3" type="ORF">SAMN04488241_1155</name>
</gene>
<dbReference type="GeneID" id="78487495"/>